<evidence type="ECO:0000313" key="3">
    <source>
        <dbReference type="Proteomes" id="UP000198414"/>
    </source>
</evidence>
<dbReference type="NCBIfam" id="NF047498">
    <property type="entry name" value="LIC_12616_fam"/>
    <property type="match status" value="1"/>
</dbReference>
<dbReference type="InterPro" id="IPR057087">
    <property type="entry name" value="Gp12-like"/>
</dbReference>
<proteinExistence type="predicted"/>
<dbReference type="Proteomes" id="UP000198414">
    <property type="component" value="Unassembled WGS sequence"/>
</dbReference>
<sequence length="162" mass="18424">MAIYRDTISKLIDEIHQFQPNWIITKSATPDVRPPLPFFYYNIRRDYERLTFNDVESEPFSFPLQLTAVAEDPIEASDLAHDMRMLLQSWGLLEGLAKVGISIPRVESLANVETNFGVSYETESKLLVTIVANDTYDDTTQSGYIEGVDISTQANIKEENNE</sequence>
<feature type="domain" description="Phage neck terminator protein gp12-like" evidence="1">
    <location>
        <begin position="11"/>
        <end position="153"/>
    </location>
</feature>
<evidence type="ECO:0000313" key="2">
    <source>
        <dbReference type="EMBL" id="GAX05459.1"/>
    </source>
</evidence>
<dbReference type="OrthoDB" id="2921463at2"/>
<evidence type="ECO:0000259" key="1">
    <source>
        <dbReference type="Pfam" id="PF23961"/>
    </source>
</evidence>
<dbReference type="AlphaFoldDB" id="A0A1Z5IUT5"/>
<name>A0A1Z5IUT5_9LACO</name>
<gene>
    <name evidence="2" type="ORF">IWT25_00765</name>
</gene>
<dbReference type="Pfam" id="PF23961">
    <property type="entry name" value="Phage_tail_terminator_9"/>
    <property type="match status" value="1"/>
</dbReference>
<dbReference type="EMBL" id="BCMI01000005">
    <property type="protein sequence ID" value="GAX05459.1"/>
    <property type="molecule type" value="Genomic_DNA"/>
</dbReference>
<dbReference type="RefSeq" id="WP_089120763.1">
    <property type="nucleotide sequence ID" value="NZ_BCMI01000005.1"/>
</dbReference>
<accession>A0A1Z5IUT5</accession>
<protein>
    <recommendedName>
        <fullName evidence="1">Phage neck terminator protein gp12-like domain-containing protein</fullName>
    </recommendedName>
</protein>
<organism evidence="2 3">
    <name type="scientific">Secundilactobacillus pentosiphilus</name>
    <dbReference type="NCBI Taxonomy" id="1714682"/>
    <lineage>
        <taxon>Bacteria</taxon>
        <taxon>Bacillati</taxon>
        <taxon>Bacillota</taxon>
        <taxon>Bacilli</taxon>
        <taxon>Lactobacillales</taxon>
        <taxon>Lactobacillaceae</taxon>
        <taxon>Secundilactobacillus</taxon>
    </lineage>
</organism>
<comment type="caution">
    <text evidence="2">The sequence shown here is derived from an EMBL/GenBank/DDBJ whole genome shotgun (WGS) entry which is preliminary data.</text>
</comment>
<reference evidence="2 3" key="1">
    <citation type="submission" date="2015-11" db="EMBL/GenBank/DDBJ databases">
        <title>Draft genome sequences of new species of the genus Lactobacillus isolated from orchardgrass silage.</title>
        <authorList>
            <person name="Tohno M."/>
            <person name="Tanizawa Y."/>
            <person name="Arita M."/>
        </authorList>
    </citation>
    <scope>NUCLEOTIDE SEQUENCE [LARGE SCALE GENOMIC DNA]</scope>
    <source>
        <strain evidence="2 3">IWT25</strain>
    </source>
</reference>